<accession>A0ACC5R702</accession>
<name>A0ACC5R702_9HYPH</name>
<dbReference type="EMBL" id="JAENHL010000007">
    <property type="protein sequence ID" value="MBK1868451.1"/>
    <property type="molecule type" value="Genomic_DNA"/>
</dbReference>
<sequence>MTQPQNNGLGSVLILALGTFAVGTDAFIVSAFLPSMAKGLGVTTAMAGQSVTVFALAYALLAPIIATFTASMPRRRLLIAALFLLGLANIGSALAPSFAILIVTRILAAAAAAAYTPNAGAAAAQLVGPEQRGRALAIVIGGLSASMALGVPLGHVASTLFDWRSALALVGLVAFAAMIGVALRMPHLAGAVRVSLSGRLALLTQPRVMIVLPLTVLGMMATYVPYAFTLPMLEALFIPSGAVTAMLLCYGFGAVAGNYVSGMLTDRASPFVVLIGAYLLLTVSFGALWSLSLVETASHIVLVGLLVIGWGAASWSQTPPQQLRLIAAAPDQAPVVIALNSSAIYAGVGLGSAVGGATIGHGAQATLAAGLCVAVLALAYAIITRRSA</sequence>
<evidence type="ECO:0000313" key="2">
    <source>
        <dbReference type="Proteomes" id="UP000616151"/>
    </source>
</evidence>
<evidence type="ECO:0000313" key="1">
    <source>
        <dbReference type="EMBL" id="MBK1868451.1"/>
    </source>
</evidence>
<proteinExistence type="predicted"/>
<protein>
    <submittedName>
        <fullName evidence="1">MFS transporter</fullName>
    </submittedName>
</protein>
<gene>
    <name evidence="1" type="ORF">JHL16_19005</name>
</gene>
<reference evidence="1" key="1">
    <citation type="submission" date="2021-01" db="EMBL/GenBank/DDBJ databases">
        <authorList>
            <person name="Sun Q."/>
        </authorList>
    </citation>
    <scope>NUCLEOTIDE SEQUENCE</scope>
    <source>
        <strain evidence="1">YIM B02566</strain>
    </source>
</reference>
<keyword evidence="2" id="KW-1185">Reference proteome</keyword>
<organism evidence="1 2">
    <name type="scientific">Taklimakanibacter albus</name>
    <dbReference type="NCBI Taxonomy" id="2800327"/>
    <lineage>
        <taxon>Bacteria</taxon>
        <taxon>Pseudomonadati</taxon>
        <taxon>Pseudomonadota</taxon>
        <taxon>Alphaproteobacteria</taxon>
        <taxon>Hyphomicrobiales</taxon>
        <taxon>Aestuariivirgaceae</taxon>
        <taxon>Taklimakanibacter</taxon>
    </lineage>
</organism>
<dbReference type="Proteomes" id="UP000616151">
    <property type="component" value="Unassembled WGS sequence"/>
</dbReference>
<comment type="caution">
    <text evidence="1">The sequence shown here is derived from an EMBL/GenBank/DDBJ whole genome shotgun (WGS) entry which is preliminary data.</text>
</comment>